<dbReference type="GO" id="GO:0005886">
    <property type="term" value="C:plasma membrane"/>
    <property type="evidence" value="ECO:0007669"/>
    <property type="project" value="TreeGrafter"/>
</dbReference>
<dbReference type="AlphaFoldDB" id="A0A1G7MBW4"/>
<dbReference type="EMBL" id="FNBK01000007">
    <property type="protein sequence ID" value="SDF59262.1"/>
    <property type="molecule type" value="Genomic_DNA"/>
</dbReference>
<dbReference type="Gene3D" id="1.20.1250.20">
    <property type="entry name" value="MFS general substrate transporter like domains"/>
    <property type="match status" value="2"/>
</dbReference>
<feature type="transmembrane region" description="Helical" evidence="1">
    <location>
        <begin position="43"/>
        <end position="63"/>
    </location>
</feature>
<feature type="transmembrane region" description="Helical" evidence="1">
    <location>
        <begin position="361"/>
        <end position="384"/>
    </location>
</feature>
<feature type="transmembrane region" description="Helical" evidence="1">
    <location>
        <begin position="298"/>
        <end position="321"/>
    </location>
</feature>
<feature type="transmembrane region" description="Helical" evidence="1">
    <location>
        <begin position="333"/>
        <end position="355"/>
    </location>
</feature>
<dbReference type="InterPro" id="IPR036259">
    <property type="entry name" value="MFS_trans_sf"/>
</dbReference>
<keyword evidence="1" id="KW-0812">Transmembrane</keyword>
<evidence type="ECO:0000313" key="3">
    <source>
        <dbReference type="EMBL" id="SDF59262.1"/>
    </source>
</evidence>
<dbReference type="Pfam" id="PF07690">
    <property type="entry name" value="MFS_1"/>
    <property type="match status" value="2"/>
</dbReference>
<dbReference type="PROSITE" id="PS50850">
    <property type="entry name" value="MFS"/>
    <property type="match status" value="1"/>
</dbReference>
<feature type="transmembrane region" description="Helical" evidence="1">
    <location>
        <begin position="206"/>
        <end position="234"/>
    </location>
</feature>
<dbReference type="STRING" id="660518.SAMN05216218_107211"/>
<dbReference type="InterPro" id="IPR020846">
    <property type="entry name" value="MFS_dom"/>
</dbReference>
<dbReference type="SUPFAM" id="SSF103473">
    <property type="entry name" value="MFS general substrate transporter"/>
    <property type="match status" value="1"/>
</dbReference>
<dbReference type="PANTHER" id="PTHR23521">
    <property type="entry name" value="TRANSPORTER MFS SUPERFAMILY"/>
    <property type="match status" value="1"/>
</dbReference>
<evidence type="ECO:0000256" key="1">
    <source>
        <dbReference type="SAM" id="Phobius"/>
    </source>
</evidence>
<keyword evidence="4" id="KW-1185">Reference proteome</keyword>
<reference evidence="4" key="1">
    <citation type="submission" date="2016-10" db="EMBL/GenBank/DDBJ databases">
        <authorList>
            <person name="Varghese N."/>
            <person name="Submissions S."/>
        </authorList>
    </citation>
    <scope>NUCLEOTIDE SEQUENCE [LARGE SCALE GENOMIC DNA]</scope>
    <source>
        <strain evidence="4">IBRC-M 10760</strain>
    </source>
</reference>
<gene>
    <name evidence="3" type="ORF">SAMN05216218_107211</name>
</gene>
<feature type="transmembrane region" description="Helical" evidence="1">
    <location>
        <begin position="273"/>
        <end position="292"/>
    </location>
</feature>
<sequence length="398" mass="40139">MTTRSARTALATVVFAVLLAQVLLYPGIDTLVAALGADTTLDASMWFLAAEFGAFVLFAGLWGAASDAAGRRVPFIVAGALGGAAGYALLAGLPHVIDLPFLAVLGLRTLQGAATIGAFSLSITMLMDLEGGHGRNMGAAGIAIGGGTALGAPLGGQLYEVSPFAPLIAASALLVAVGLLAARVTDRAPGENRGRLGAVRETVRETPAILVPCAFGFVDRLTAGFFALVGTLYFREVFELSPGSTGLMLALFFAPFALFQYPFGVLSDRIGRTIPVLVGSTLYGLVVIGVGLAPTVALAGAAMVAVGVIGALMAPATMALVTDLAADDQRGVAMAAFNAVGSLGFLAGVLVGGTVADEYGYFAAFLTVGGMEVAVATLAVPAFLKLGIPGVATRARES</sequence>
<feature type="transmembrane region" description="Helical" evidence="1">
    <location>
        <begin position="246"/>
        <end position="266"/>
    </location>
</feature>
<dbReference type="PANTHER" id="PTHR23521:SF2">
    <property type="entry name" value="TRANSPORTER MFS SUPERFAMILY"/>
    <property type="match status" value="1"/>
</dbReference>
<feature type="transmembrane region" description="Helical" evidence="1">
    <location>
        <begin position="139"/>
        <end position="158"/>
    </location>
</feature>
<organism evidence="3 4">
    <name type="scientific">Halorientalis regularis</name>
    <dbReference type="NCBI Taxonomy" id="660518"/>
    <lineage>
        <taxon>Archaea</taxon>
        <taxon>Methanobacteriati</taxon>
        <taxon>Methanobacteriota</taxon>
        <taxon>Stenosarchaea group</taxon>
        <taxon>Halobacteria</taxon>
        <taxon>Halobacteriales</taxon>
        <taxon>Haloarculaceae</taxon>
        <taxon>Halorientalis</taxon>
    </lineage>
</organism>
<keyword evidence="1" id="KW-0472">Membrane</keyword>
<dbReference type="OrthoDB" id="343229at2157"/>
<evidence type="ECO:0000259" key="2">
    <source>
        <dbReference type="PROSITE" id="PS50850"/>
    </source>
</evidence>
<feature type="transmembrane region" description="Helical" evidence="1">
    <location>
        <begin position="164"/>
        <end position="185"/>
    </location>
</feature>
<dbReference type="GO" id="GO:0022857">
    <property type="term" value="F:transmembrane transporter activity"/>
    <property type="evidence" value="ECO:0007669"/>
    <property type="project" value="InterPro"/>
</dbReference>
<name>A0A1G7MBW4_9EURY</name>
<keyword evidence="1" id="KW-1133">Transmembrane helix</keyword>
<feature type="transmembrane region" description="Helical" evidence="1">
    <location>
        <begin position="109"/>
        <end position="127"/>
    </location>
</feature>
<evidence type="ECO:0000313" key="4">
    <source>
        <dbReference type="Proteomes" id="UP000199076"/>
    </source>
</evidence>
<accession>A0A1G7MBW4</accession>
<dbReference type="RefSeq" id="WP_092691929.1">
    <property type="nucleotide sequence ID" value="NZ_FNBK01000007.1"/>
</dbReference>
<protein>
    <submittedName>
        <fullName evidence="3">Major Facilitator Superfamily protein</fullName>
    </submittedName>
</protein>
<dbReference type="InterPro" id="IPR011701">
    <property type="entry name" value="MFS"/>
</dbReference>
<feature type="domain" description="Major facilitator superfamily (MFS) profile" evidence="2">
    <location>
        <begin position="208"/>
        <end position="398"/>
    </location>
</feature>
<feature type="transmembrane region" description="Helical" evidence="1">
    <location>
        <begin position="75"/>
        <end position="97"/>
    </location>
</feature>
<dbReference type="Proteomes" id="UP000199076">
    <property type="component" value="Unassembled WGS sequence"/>
</dbReference>
<proteinExistence type="predicted"/>